<keyword evidence="1" id="KW-0808">Transferase</keyword>
<dbReference type="Pfam" id="PF17917">
    <property type="entry name" value="RT_RNaseH"/>
    <property type="match status" value="1"/>
</dbReference>
<organism evidence="9 10">
    <name type="scientific">Caerostris extrusa</name>
    <name type="common">Bark spider</name>
    <name type="synonym">Caerostris bankana</name>
    <dbReference type="NCBI Taxonomy" id="172846"/>
    <lineage>
        <taxon>Eukaryota</taxon>
        <taxon>Metazoa</taxon>
        <taxon>Ecdysozoa</taxon>
        <taxon>Arthropoda</taxon>
        <taxon>Chelicerata</taxon>
        <taxon>Arachnida</taxon>
        <taxon>Araneae</taxon>
        <taxon>Araneomorphae</taxon>
        <taxon>Entelegynae</taxon>
        <taxon>Araneoidea</taxon>
        <taxon>Araneidae</taxon>
        <taxon>Caerostris</taxon>
    </lineage>
</organism>
<comment type="caution">
    <text evidence="9">The sequence shown here is derived from an EMBL/GenBank/DDBJ whole genome shotgun (WGS) entry which is preliminary data.</text>
</comment>
<keyword evidence="6" id="KW-0695">RNA-directed DNA polymerase</keyword>
<feature type="compositionally biased region" description="Basic and acidic residues" evidence="7">
    <location>
        <begin position="71"/>
        <end position="80"/>
    </location>
</feature>
<evidence type="ECO:0000256" key="6">
    <source>
        <dbReference type="ARBA" id="ARBA00022918"/>
    </source>
</evidence>
<keyword evidence="10" id="KW-1185">Reference proteome</keyword>
<dbReference type="InterPro" id="IPR041373">
    <property type="entry name" value="RT_RNaseH"/>
</dbReference>
<keyword evidence="4" id="KW-0255">Endonuclease</keyword>
<dbReference type="AlphaFoldDB" id="A0AAV4UQJ9"/>
<dbReference type="EMBL" id="BPLR01013281">
    <property type="protein sequence ID" value="GIY60130.1"/>
    <property type="molecule type" value="Genomic_DNA"/>
</dbReference>
<dbReference type="GO" id="GO:0003964">
    <property type="term" value="F:RNA-directed DNA polymerase activity"/>
    <property type="evidence" value="ECO:0007669"/>
    <property type="project" value="UniProtKB-KW"/>
</dbReference>
<dbReference type="Proteomes" id="UP001054945">
    <property type="component" value="Unassembled WGS sequence"/>
</dbReference>
<keyword evidence="2" id="KW-0548">Nucleotidyltransferase</keyword>
<gene>
    <name evidence="9" type="primary">pol_1867</name>
    <name evidence="9" type="ORF">CEXT_660931</name>
</gene>
<dbReference type="SUPFAM" id="SSF56672">
    <property type="entry name" value="DNA/RNA polymerases"/>
    <property type="match status" value="1"/>
</dbReference>
<keyword evidence="3" id="KW-0540">Nuclease</keyword>
<feature type="compositionally biased region" description="Polar residues" evidence="7">
    <location>
        <begin position="55"/>
        <end position="70"/>
    </location>
</feature>
<name>A0AAV4UQJ9_CAEEX</name>
<evidence type="ECO:0000256" key="5">
    <source>
        <dbReference type="ARBA" id="ARBA00022801"/>
    </source>
</evidence>
<evidence type="ECO:0000256" key="3">
    <source>
        <dbReference type="ARBA" id="ARBA00022722"/>
    </source>
</evidence>
<evidence type="ECO:0000256" key="1">
    <source>
        <dbReference type="ARBA" id="ARBA00022679"/>
    </source>
</evidence>
<reference evidence="9 10" key="1">
    <citation type="submission" date="2021-06" db="EMBL/GenBank/DDBJ databases">
        <title>Caerostris extrusa draft genome.</title>
        <authorList>
            <person name="Kono N."/>
            <person name="Arakawa K."/>
        </authorList>
    </citation>
    <scope>NUCLEOTIDE SEQUENCE [LARGE SCALE GENOMIC DNA]</scope>
</reference>
<dbReference type="InterPro" id="IPR043502">
    <property type="entry name" value="DNA/RNA_pol_sf"/>
</dbReference>
<protein>
    <submittedName>
        <fullName evidence="9">Retrovirus-related Pol polyprotein from transposon 297</fullName>
    </submittedName>
</protein>
<evidence type="ECO:0000313" key="9">
    <source>
        <dbReference type="EMBL" id="GIY60130.1"/>
    </source>
</evidence>
<feature type="domain" description="Reverse transcriptase RNase H-like" evidence="8">
    <location>
        <begin position="9"/>
        <end position="52"/>
    </location>
</feature>
<dbReference type="GO" id="GO:0004519">
    <property type="term" value="F:endonuclease activity"/>
    <property type="evidence" value="ECO:0007669"/>
    <property type="project" value="UniProtKB-KW"/>
</dbReference>
<sequence length="80" mass="9292">MPCSGLWPKKFKFYLDGQKFTIETDHNPLVWLRSNTRSNPRLMRLSLELQPFQYDGSSQAGQKTQNSDVLSRSDSRTEII</sequence>
<feature type="region of interest" description="Disordered" evidence="7">
    <location>
        <begin position="55"/>
        <end position="80"/>
    </location>
</feature>
<accession>A0AAV4UQJ9</accession>
<evidence type="ECO:0000313" key="10">
    <source>
        <dbReference type="Proteomes" id="UP001054945"/>
    </source>
</evidence>
<dbReference type="GO" id="GO:0016787">
    <property type="term" value="F:hydrolase activity"/>
    <property type="evidence" value="ECO:0007669"/>
    <property type="project" value="UniProtKB-KW"/>
</dbReference>
<evidence type="ECO:0000256" key="7">
    <source>
        <dbReference type="SAM" id="MobiDB-lite"/>
    </source>
</evidence>
<evidence type="ECO:0000256" key="4">
    <source>
        <dbReference type="ARBA" id="ARBA00022759"/>
    </source>
</evidence>
<keyword evidence="5" id="KW-0378">Hydrolase</keyword>
<proteinExistence type="predicted"/>
<evidence type="ECO:0000259" key="8">
    <source>
        <dbReference type="Pfam" id="PF17917"/>
    </source>
</evidence>
<evidence type="ECO:0000256" key="2">
    <source>
        <dbReference type="ARBA" id="ARBA00022695"/>
    </source>
</evidence>